<protein>
    <submittedName>
        <fullName evidence="1">Microtubule-nucleating Tub4p (Gamma-tubulin) complex component</fullName>
    </submittedName>
</protein>
<comment type="caution">
    <text evidence="1">The sequence shown here is derived from an EMBL/GenBank/DDBJ whole genome shotgun (WGS) entry which is preliminary data.</text>
</comment>
<proteinExistence type="predicted"/>
<accession>A0ACC1HA67</accession>
<name>A0ACC1HA67_9FUNG</name>
<evidence type="ECO:0000313" key="1">
    <source>
        <dbReference type="EMBL" id="KAJ1673297.1"/>
    </source>
</evidence>
<keyword evidence="2" id="KW-1185">Reference proteome</keyword>
<dbReference type="EMBL" id="JAMZIH010007133">
    <property type="protein sequence ID" value="KAJ1673297.1"/>
    <property type="molecule type" value="Genomic_DNA"/>
</dbReference>
<gene>
    <name evidence="1" type="primary">SPC98_2</name>
    <name evidence="1" type="ORF">EV182_005510</name>
</gene>
<reference evidence="1" key="1">
    <citation type="submission" date="2022-06" db="EMBL/GenBank/DDBJ databases">
        <title>Phylogenomic reconstructions and comparative analyses of Kickxellomycotina fungi.</title>
        <authorList>
            <person name="Reynolds N.K."/>
            <person name="Stajich J.E."/>
            <person name="Barry K."/>
            <person name="Grigoriev I.V."/>
            <person name="Crous P."/>
            <person name="Smith M.E."/>
        </authorList>
    </citation>
    <scope>NUCLEOTIDE SEQUENCE</scope>
    <source>
        <strain evidence="1">RSA 2271</strain>
    </source>
</reference>
<sequence>MIPVYMDPEITKKIFLIGKSLSFLRIACGDADWVVEQEAPLQVTERLRNPAALEAFVNPTYERVSRRLMDVLMQRYKLMEHISAMKRYLLLEQGDFFLALIEALGTQMDQPGRTHYRHNLMATVESAIRSSNAQYDSVEYLKRIDVRLPNSREARIGWDTFNLRYNLDHPLSYLVSENTLNYYSKLSFFLLRLKRVEHSLQSLWQRLMVSTRLFHRDDVLGRHGSSPSGEQREAADDARRATIKHSKIACSEMIQFIHQFERYTYLKVIEGAWDTLSKTIRSESAPGSKRNKDIGVDGWISAHNEYITSIYRTLLGKRLNYGNILTRIFETALQFCAHVSEMYDEIIIQNRPAKQHQSNSGDAPRSHIAEFLEQLNNKYRPKAATGGTSRDNSVDHDRQIESTIAKFREQACDLLRVLTEHPDTEMHFLAVSFDFNEYYANGAKGAA</sequence>
<dbReference type="Proteomes" id="UP001145114">
    <property type="component" value="Unassembled WGS sequence"/>
</dbReference>
<evidence type="ECO:0000313" key="2">
    <source>
        <dbReference type="Proteomes" id="UP001145114"/>
    </source>
</evidence>
<organism evidence="1 2">
    <name type="scientific">Spiromyces aspiralis</name>
    <dbReference type="NCBI Taxonomy" id="68401"/>
    <lineage>
        <taxon>Eukaryota</taxon>
        <taxon>Fungi</taxon>
        <taxon>Fungi incertae sedis</taxon>
        <taxon>Zoopagomycota</taxon>
        <taxon>Kickxellomycotina</taxon>
        <taxon>Kickxellomycetes</taxon>
        <taxon>Kickxellales</taxon>
        <taxon>Kickxellaceae</taxon>
        <taxon>Spiromyces</taxon>
    </lineage>
</organism>